<dbReference type="Proteomes" id="UP000006844">
    <property type="component" value="Chromosome"/>
</dbReference>
<keyword evidence="10" id="KW-0449">Lipoprotein</keyword>
<evidence type="ECO:0000313" key="13">
    <source>
        <dbReference type="Proteomes" id="UP000006844"/>
    </source>
</evidence>
<reference evidence="12 13" key="1">
    <citation type="journal article" date="2012" name="Stand. Genomic Sci.">
        <title>Complete genome sequence of Terriglobus saanensis type strain SP1PR4(T), an Acidobacteria from tundra soil.</title>
        <authorList>
            <person name="Rawat S.R."/>
            <person name="Mannisto M.K."/>
            <person name="Starovoytov V."/>
            <person name="Goodwin L."/>
            <person name="Nolan M."/>
            <person name="Hauser L."/>
            <person name="Land M."/>
            <person name="Davenport K.W."/>
            <person name="Woyke T."/>
            <person name="Haggblom M.M."/>
        </authorList>
    </citation>
    <scope>NUCLEOTIDE SEQUENCE</scope>
    <source>
        <strain evidence="13">ATCC BAA-1853 / DSM 23119 / SP1PR4</strain>
    </source>
</reference>
<comment type="similarity">
    <text evidence="2">Belongs to the YtcA family.</text>
</comment>
<gene>
    <name evidence="12" type="ordered locus">AciPR4_1903</name>
</gene>
<comment type="subcellular location">
    <subcellularLocation>
        <location evidence="1">Membrane</location>
        <topology evidence="1">Multi-pass membrane protein</topology>
    </subcellularLocation>
</comment>
<keyword evidence="13" id="KW-1185">Reference proteome</keyword>
<dbReference type="EMBL" id="CP002467">
    <property type="protein sequence ID" value="ADV82709.1"/>
    <property type="molecule type" value="Genomic_DNA"/>
</dbReference>
<dbReference type="HOGENOM" id="CLU_157779_1_0_0"/>
<dbReference type="RefSeq" id="WP_013568442.1">
    <property type="nucleotide sequence ID" value="NC_014963.1"/>
</dbReference>
<protein>
    <recommendedName>
        <fullName evidence="3">Uncharacterized protein YtcA</fullName>
    </recommendedName>
</protein>
<dbReference type="STRING" id="401053.AciPR4_1903"/>
<evidence type="ECO:0000256" key="6">
    <source>
        <dbReference type="ARBA" id="ARBA00022729"/>
    </source>
</evidence>
<dbReference type="KEGG" id="tsa:AciPR4_1903"/>
<proteinExistence type="inferred from homology"/>
<dbReference type="GO" id="GO:0016020">
    <property type="term" value="C:membrane"/>
    <property type="evidence" value="ECO:0007669"/>
    <property type="project" value="UniProtKB-SubCell"/>
</dbReference>
<dbReference type="eggNOG" id="ENOG5030Y81">
    <property type="taxonomic scope" value="Bacteria"/>
</dbReference>
<keyword evidence="8 11" id="KW-0472">Membrane</keyword>
<accession>E8V5V0</accession>
<evidence type="ECO:0000256" key="11">
    <source>
        <dbReference type="SAM" id="Phobius"/>
    </source>
</evidence>
<feature type="transmembrane region" description="Helical" evidence="11">
    <location>
        <begin position="71"/>
        <end position="93"/>
    </location>
</feature>
<organism evidence="12 13">
    <name type="scientific">Terriglobus saanensis (strain ATCC BAA-1853 / DSM 23119 / SP1PR4)</name>
    <dbReference type="NCBI Taxonomy" id="401053"/>
    <lineage>
        <taxon>Bacteria</taxon>
        <taxon>Pseudomonadati</taxon>
        <taxon>Acidobacteriota</taxon>
        <taxon>Terriglobia</taxon>
        <taxon>Terriglobales</taxon>
        <taxon>Acidobacteriaceae</taxon>
        <taxon>Terriglobus</taxon>
    </lineage>
</organism>
<keyword evidence="5 11" id="KW-0812">Transmembrane</keyword>
<evidence type="ECO:0000313" key="12">
    <source>
        <dbReference type="EMBL" id="ADV82709.1"/>
    </source>
</evidence>
<evidence type="ECO:0000256" key="5">
    <source>
        <dbReference type="ARBA" id="ARBA00022692"/>
    </source>
</evidence>
<keyword evidence="6" id="KW-0732">Signal</keyword>
<dbReference type="OrthoDB" id="123105at2"/>
<evidence type="ECO:0000256" key="8">
    <source>
        <dbReference type="ARBA" id="ARBA00023136"/>
    </source>
</evidence>
<name>E8V5V0_TERSS</name>
<evidence type="ECO:0000256" key="9">
    <source>
        <dbReference type="ARBA" id="ARBA00023139"/>
    </source>
</evidence>
<evidence type="ECO:0000256" key="7">
    <source>
        <dbReference type="ARBA" id="ARBA00022989"/>
    </source>
</evidence>
<keyword evidence="4" id="KW-1003">Cell membrane</keyword>
<evidence type="ECO:0000256" key="1">
    <source>
        <dbReference type="ARBA" id="ARBA00004141"/>
    </source>
</evidence>
<evidence type="ECO:0000256" key="10">
    <source>
        <dbReference type="ARBA" id="ARBA00023288"/>
    </source>
</evidence>
<feature type="transmembrane region" description="Helical" evidence="11">
    <location>
        <begin position="37"/>
        <end position="59"/>
    </location>
</feature>
<evidence type="ECO:0000256" key="2">
    <source>
        <dbReference type="ARBA" id="ARBA00008208"/>
    </source>
</evidence>
<keyword evidence="7 11" id="KW-1133">Transmembrane helix</keyword>
<evidence type="ECO:0000256" key="3">
    <source>
        <dbReference type="ARBA" id="ARBA00021237"/>
    </source>
</evidence>
<dbReference type="PROSITE" id="PS51257">
    <property type="entry name" value="PROKAR_LIPOPROTEIN"/>
    <property type="match status" value="1"/>
</dbReference>
<dbReference type="AlphaFoldDB" id="E8V5V0"/>
<sequence>MIPSLHRFFRPYLLLLFALPAISGCARNPSMDILGSYFPAWAFCIALASFLTLIVRQVLRRFDWEYQLKPLVLIYPCLALFLCLSVWLVLFGVR</sequence>
<evidence type="ECO:0000256" key="4">
    <source>
        <dbReference type="ARBA" id="ARBA00022475"/>
    </source>
</evidence>
<dbReference type="Pfam" id="PF17090">
    <property type="entry name" value="Ytca"/>
    <property type="match status" value="1"/>
</dbReference>
<keyword evidence="9" id="KW-0564">Palmitate</keyword>
<dbReference type="InterPro" id="IPR031381">
    <property type="entry name" value="YtcA"/>
</dbReference>